<dbReference type="RefSeq" id="WP_202833460.1">
    <property type="nucleotide sequence ID" value="NZ_JAETWB010000012.1"/>
</dbReference>
<evidence type="ECO:0000313" key="1">
    <source>
        <dbReference type="EMBL" id="MBL6080219.1"/>
    </source>
</evidence>
<evidence type="ECO:0000313" key="2">
    <source>
        <dbReference type="Proteomes" id="UP000660885"/>
    </source>
</evidence>
<reference evidence="1 2" key="1">
    <citation type="submission" date="2021-01" db="EMBL/GenBank/DDBJ databases">
        <title>Belnapia mucosa sp. nov. and Belnapia arida sp. nov., isolated from the Tabernas Desert (Almeria, Spain).</title>
        <authorList>
            <person name="Molina-Menor E."/>
            <person name="Vidal-Verdu A."/>
            <person name="Calonge A."/>
            <person name="Satari L."/>
            <person name="Pereto J."/>
            <person name="Porcar M."/>
        </authorList>
    </citation>
    <scope>NUCLEOTIDE SEQUENCE [LARGE SCALE GENOMIC DNA]</scope>
    <source>
        <strain evidence="1 2">T18</strain>
    </source>
</reference>
<accession>A0ABS1U6C1</accession>
<sequence length="92" mass="10264">MRPINHDRRLLGPSMIRTPPFTPAANSFGGNSAPLIASDREVARLLGCARATVWRAVHTDDSFPRPVRLLGRRVGWRISEIEAWLAAREPAH</sequence>
<name>A0ABS1U6C1_9PROT</name>
<dbReference type="EMBL" id="JAETWB010000012">
    <property type="protein sequence ID" value="MBL6080219.1"/>
    <property type="molecule type" value="Genomic_DNA"/>
</dbReference>
<organism evidence="1 2">
    <name type="scientific">Belnapia arida</name>
    <dbReference type="NCBI Taxonomy" id="2804533"/>
    <lineage>
        <taxon>Bacteria</taxon>
        <taxon>Pseudomonadati</taxon>
        <taxon>Pseudomonadota</taxon>
        <taxon>Alphaproteobacteria</taxon>
        <taxon>Acetobacterales</taxon>
        <taxon>Roseomonadaceae</taxon>
        <taxon>Belnapia</taxon>
    </lineage>
</organism>
<dbReference type="InterPro" id="IPR010260">
    <property type="entry name" value="AlpA"/>
</dbReference>
<keyword evidence="2" id="KW-1185">Reference proteome</keyword>
<gene>
    <name evidence="1" type="ORF">JMJ56_19560</name>
</gene>
<dbReference type="Proteomes" id="UP000660885">
    <property type="component" value="Unassembled WGS sequence"/>
</dbReference>
<protein>
    <submittedName>
        <fullName evidence="1">AlpA family phage regulatory protein</fullName>
    </submittedName>
</protein>
<dbReference type="Pfam" id="PF05930">
    <property type="entry name" value="Phage_AlpA"/>
    <property type="match status" value="1"/>
</dbReference>
<comment type="caution">
    <text evidence="1">The sequence shown here is derived from an EMBL/GenBank/DDBJ whole genome shotgun (WGS) entry which is preliminary data.</text>
</comment>
<proteinExistence type="predicted"/>